<name>A0ABV7PSF4_9BURK</name>
<dbReference type="SUPFAM" id="SSF55797">
    <property type="entry name" value="PR-1-like"/>
    <property type="match status" value="1"/>
</dbReference>
<dbReference type="EMBL" id="JBHRVV010000001">
    <property type="protein sequence ID" value="MFC3460471.1"/>
    <property type="molecule type" value="Genomic_DNA"/>
</dbReference>
<evidence type="ECO:0000313" key="4">
    <source>
        <dbReference type="EMBL" id="MFC3460471.1"/>
    </source>
</evidence>
<feature type="compositionally biased region" description="Polar residues" evidence="1">
    <location>
        <begin position="62"/>
        <end position="71"/>
    </location>
</feature>
<dbReference type="RefSeq" id="WP_312548669.1">
    <property type="nucleotide sequence ID" value="NZ_JBHRVV010000001.1"/>
</dbReference>
<evidence type="ECO:0000313" key="5">
    <source>
        <dbReference type="Proteomes" id="UP001595665"/>
    </source>
</evidence>
<dbReference type="PANTHER" id="PTHR31157">
    <property type="entry name" value="SCP DOMAIN-CONTAINING PROTEIN"/>
    <property type="match status" value="1"/>
</dbReference>
<feature type="signal peptide" evidence="2">
    <location>
        <begin position="1"/>
        <end position="21"/>
    </location>
</feature>
<comment type="caution">
    <text evidence="4">The sequence shown here is derived from an EMBL/GenBank/DDBJ whole genome shotgun (WGS) entry which is preliminary data.</text>
</comment>
<dbReference type="Gene3D" id="3.40.33.10">
    <property type="entry name" value="CAP"/>
    <property type="match status" value="1"/>
</dbReference>
<proteinExistence type="predicted"/>
<feature type="region of interest" description="Disordered" evidence="1">
    <location>
        <begin position="26"/>
        <end position="71"/>
    </location>
</feature>
<dbReference type="PROSITE" id="PS51257">
    <property type="entry name" value="PROKAR_LIPOPROTEIN"/>
    <property type="match status" value="1"/>
</dbReference>
<sequence>MSELLRARTILAGCVTALALAACGGGGGSDSPAPSAPPTGNTPPGGAIVPDPLTPAPPVADTPTQPGAPTLTGNIALDGRVWLNYRRTQAGLSALTHSTVIDIAAQGHSDYQRINNVISHEQVAGKQGFTGVTLSDRLAAANYVLVRPAAFGEVISAANSSSGQYMAEELITAVYHRFVIFEPAFREIGTGSATATNGRSYFTANFGASNGYATTLARGQVAVWPFDAQTAVPRNFFSDTESPDPVPDRNEVGYPISVHANINAPVTVQTFTLRPRGGGDLPTRLLSNANDTHTGKSSAAIVPLSPLAANTTYDVTFAGTVDGSAVSRNWSFTTAR</sequence>
<dbReference type="Pfam" id="PF00188">
    <property type="entry name" value="CAP"/>
    <property type="match status" value="1"/>
</dbReference>
<evidence type="ECO:0000259" key="3">
    <source>
        <dbReference type="Pfam" id="PF00188"/>
    </source>
</evidence>
<dbReference type="PANTHER" id="PTHR31157:SF1">
    <property type="entry name" value="SCP DOMAIN-CONTAINING PROTEIN"/>
    <property type="match status" value="1"/>
</dbReference>
<reference evidence="5" key="1">
    <citation type="journal article" date="2019" name="Int. J. Syst. Evol. Microbiol.">
        <title>The Global Catalogue of Microorganisms (GCM) 10K type strain sequencing project: providing services to taxonomists for standard genome sequencing and annotation.</title>
        <authorList>
            <consortium name="The Broad Institute Genomics Platform"/>
            <consortium name="The Broad Institute Genome Sequencing Center for Infectious Disease"/>
            <person name="Wu L."/>
            <person name="Ma J."/>
        </authorList>
    </citation>
    <scope>NUCLEOTIDE SEQUENCE [LARGE SCALE GENOMIC DNA]</scope>
    <source>
        <strain evidence="5">CCM 7480</strain>
    </source>
</reference>
<organism evidence="4 5">
    <name type="scientific">Massilia haematophila</name>
    <dbReference type="NCBI Taxonomy" id="457923"/>
    <lineage>
        <taxon>Bacteria</taxon>
        <taxon>Pseudomonadati</taxon>
        <taxon>Pseudomonadota</taxon>
        <taxon>Betaproteobacteria</taxon>
        <taxon>Burkholderiales</taxon>
        <taxon>Oxalobacteraceae</taxon>
        <taxon>Telluria group</taxon>
        <taxon>Massilia</taxon>
    </lineage>
</organism>
<dbReference type="CDD" id="cd05379">
    <property type="entry name" value="CAP_bacterial"/>
    <property type="match status" value="1"/>
</dbReference>
<dbReference type="InterPro" id="IPR014044">
    <property type="entry name" value="CAP_dom"/>
</dbReference>
<dbReference type="InterPro" id="IPR035940">
    <property type="entry name" value="CAP_sf"/>
</dbReference>
<feature type="domain" description="SCP" evidence="3">
    <location>
        <begin position="84"/>
        <end position="206"/>
    </location>
</feature>
<evidence type="ECO:0000256" key="1">
    <source>
        <dbReference type="SAM" id="MobiDB-lite"/>
    </source>
</evidence>
<evidence type="ECO:0000256" key="2">
    <source>
        <dbReference type="SAM" id="SignalP"/>
    </source>
</evidence>
<dbReference type="Proteomes" id="UP001595665">
    <property type="component" value="Unassembled WGS sequence"/>
</dbReference>
<protein>
    <submittedName>
        <fullName evidence="4">CAP domain-containing protein</fullName>
    </submittedName>
</protein>
<accession>A0ABV7PSF4</accession>
<keyword evidence="2" id="KW-0732">Signal</keyword>
<gene>
    <name evidence="4" type="ORF">ACFOPH_19750</name>
</gene>
<keyword evidence="5" id="KW-1185">Reference proteome</keyword>
<feature type="chain" id="PRO_5045219484" evidence="2">
    <location>
        <begin position="22"/>
        <end position="336"/>
    </location>
</feature>